<dbReference type="InterPro" id="IPR001173">
    <property type="entry name" value="Glyco_trans_2-like"/>
</dbReference>
<dbReference type="STRING" id="195103.CPF_0913"/>
<dbReference type="PANTHER" id="PTHR43630">
    <property type="entry name" value="POLY-BETA-1,6-N-ACETYL-D-GLUCOSAMINE SYNTHASE"/>
    <property type="match status" value="1"/>
</dbReference>
<dbReference type="KEGG" id="cpf:CPF_0913"/>
<name>A0A0H2YT67_CLOP1</name>
<keyword evidence="1" id="KW-0472">Membrane</keyword>
<dbReference type="eggNOG" id="COG1215">
    <property type="taxonomic scope" value="Bacteria"/>
</dbReference>
<proteinExistence type="predicted"/>
<dbReference type="EMBL" id="CP000246">
    <property type="protein sequence ID" value="ABG84238.1"/>
    <property type="molecule type" value="Genomic_DNA"/>
</dbReference>
<protein>
    <submittedName>
        <fullName evidence="3">Glycosyl transferase, group 2 family protein</fullName>
    </submittedName>
</protein>
<keyword evidence="3" id="KW-0808">Transferase</keyword>
<dbReference type="PaxDb" id="195103-CPF_0913"/>
<evidence type="ECO:0000313" key="4">
    <source>
        <dbReference type="Proteomes" id="UP000001823"/>
    </source>
</evidence>
<dbReference type="RefSeq" id="WP_011590434.1">
    <property type="nucleotide sequence ID" value="NC_008261.1"/>
</dbReference>
<dbReference type="Proteomes" id="UP000001823">
    <property type="component" value="Chromosome"/>
</dbReference>
<dbReference type="GO" id="GO:0016740">
    <property type="term" value="F:transferase activity"/>
    <property type="evidence" value="ECO:0007669"/>
    <property type="project" value="UniProtKB-KW"/>
</dbReference>
<keyword evidence="4" id="KW-1185">Reference proteome</keyword>
<keyword evidence="1" id="KW-0812">Transmembrane</keyword>
<dbReference type="CDD" id="cd02525">
    <property type="entry name" value="Succinoglycan_BP_ExoA"/>
    <property type="match status" value="1"/>
</dbReference>
<accession>A0A0H2YT67</accession>
<feature type="transmembrane region" description="Helical" evidence="1">
    <location>
        <begin position="296"/>
        <end position="326"/>
    </location>
</feature>
<dbReference type="AlphaFoldDB" id="A0A0H2YT67"/>
<reference evidence="3 4" key="1">
    <citation type="journal article" date="2006" name="Genome Res.">
        <title>Skewed genomic variability in strains of the toxigenic bacterial pathogen, Clostridium perfringens.</title>
        <authorList>
            <person name="Myers G.S."/>
            <person name="Rasko D.A."/>
            <person name="Cheung J.K."/>
            <person name="Ravel J."/>
            <person name="Seshadri R."/>
            <person name="Deboy R.T."/>
            <person name="Ren Q."/>
            <person name="Varga J."/>
            <person name="Awad M.M."/>
            <person name="Brinkac L.M."/>
            <person name="Daugherty S.C."/>
            <person name="Haft D.H."/>
            <person name="Dodson R.J."/>
            <person name="Madupu R."/>
            <person name="Nelson W.C."/>
            <person name="Rosovitz M.J."/>
            <person name="Sullivan S.A."/>
            <person name="Khouri H."/>
            <person name="Dimitrov G.I."/>
            <person name="Watkins K.L."/>
            <person name="Mulligan S."/>
            <person name="Benton J."/>
            <person name="Radune D."/>
            <person name="Fisher D.J."/>
            <person name="Atkins H.S."/>
            <person name="Hiscox T."/>
            <person name="Jost B.H."/>
            <person name="Billington S.J."/>
            <person name="Songer J.G."/>
            <person name="McClane B.A."/>
            <person name="Titball R.W."/>
            <person name="Rood J.I."/>
            <person name="Melville S.B."/>
            <person name="Paulsen I.T."/>
        </authorList>
    </citation>
    <scope>NUCLEOTIDE SEQUENCE [LARGE SCALE GENOMIC DNA]</scope>
    <source>
        <strain evidence="4">ATCC 13124 / DSM 756 / JCM 1290 / NCIMB 6125 / NCTC 8237 / S 107 / Type A</strain>
    </source>
</reference>
<organism evidence="3 4">
    <name type="scientific">Clostridium perfringens (strain ATCC 13124 / DSM 756 / JCM 1290 / NCIMB 6125 / NCTC 8237 / Type A)</name>
    <dbReference type="NCBI Taxonomy" id="195103"/>
    <lineage>
        <taxon>Bacteria</taxon>
        <taxon>Bacillati</taxon>
        <taxon>Bacillota</taxon>
        <taxon>Clostridia</taxon>
        <taxon>Eubacteriales</taxon>
        <taxon>Clostridiaceae</taxon>
        <taxon>Clostridium</taxon>
    </lineage>
</organism>
<gene>
    <name evidence="3" type="ordered locus">CPF_0913</name>
</gene>
<dbReference type="HOGENOM" id="CLU_025996_19_0_9"/>
<evidence type="ECO:0000259" key="2">
    <source>
        <dbReference type="Pfam" id="PF00535"/>
    </source>
</evidence>
<evidence type="ECO:0000256" key="1">
    <source>
        <dbReference type="SAM" id="Phobius"/>
    </source>
</evidence>
<evidence type="ECO:0000313" key="3">
    <source>
        <dbReference type="EMBL" id="ABG84238.1"/>
    </source>
</evidence>
<dbReference type="Pfam" id="PF00535">
    <property type="entry name" value="Glycos_transf_2"/>
    <property type="match status" value="1"/>
</dbReference>
<dbReference type="PANTHER" id="PTHR43630:SF2">
    <property type="entry name" value="GLYCOSYLTRANSFERASE"/>
    <property type="match status" value="1"/>
</dbReference>
<sequence>MLVSFIIIAHNEEKNLKNLLEDLNGQTYPKKLIEVILIDSISSDNTKNVMNEFRNSNKEFNKIIIKSNVKKILPCGWNIAISESKGDILLRVDAHSRIPKNFIEENVNCIKSGEKICGGYRENIILNKNNWKETLLLAEKSIFGSSIAPYRRNIGKRYVSSIFHGAYSREVFENTGLFNENLARTEDNEMNYRIRKNGYKICFNPNIKSYQYTRNNLLKMLEQKFLNGYWIGLTLGVCPKCISIYHLIPFLFVLALAFTTINIFLNSYGLFIILGMLYSFLIIINTLFIIKNNEFNIFYIFLPIIFLLLHLSYGIGTFIGIIKLPFFKIKVYKGRKINEQN</sequence>
<feature type="transmembrane region" description="Helical" evidence="1">
    <location>
        <begin position="270"/>
        <end position="290"/>
    </location>
</feature>
<dbReference type="SUPFAM" id="SSF53448">
    <property type="entry name" value="Nucleotide-diphospho-sugar transferases"/>
    <property type="match status" value="1"/>
</dbReference>
<dbReference type="Gene3D" id="3.90.550.10">
    <property type="entry name" value="Spore Coat Polysaccharide Biosynthesis Protein SpsA, Chain A"/>
    <property type="match status" value="1"/>
</dbReference>
<keyword evidence="1" id="KW-1133">Transmembrane helix</keyword>
<feature type="domain" description="Glycosyltransferase 2-like" evidence="2">
    <location>
        <begin position="4"/>
        <end position="160"/>
    </location>
</feature>
<dbReference type="InterPro" id="IPR029044">
    <property type="entry name" value="Nucleotide-diphossugar_trans"/>
</dbReference>
<feature type="transmembrane region" description="Helical" evidence="1">
    <location>
        <begin position="244"/>
        <end position="265"/>
    </location>
</feature>